<reference evidence="1 2" key="1">
    <citation type="submission" date="2015-04" db="EMBL/GenBank/DDBJ databases">
        <title>Whole genome shotgun sequence of Flavihumibacter petaseus NBRC 106054.</title>
        <authorList>
            <person name="Miyazawa S."/>
            <person name="Hosoyama A."/>
            <person name="Hashimoto M."/>
            <person name="Noguchi M."/>
            <person name="Tsuchikane K."/>
            <person name="Ohji S."/>
            <person name="Yamazoe A."/>
            <person name="Ichikawa N."/>
            <person name="Kimura A."/>
            <person name="Fujita N."/>
        </authorList>
    </citation>
    <scope>NUCLEOTIDE SEQUENCE [LARGE SCALE GENOMIC DNA]</scope>
    <source>
        <strain evidence="1 2">NBRC 106054</strain>
    </source>
</reference>
<evidence type="ECO:0000313" key="1">
    <source>
        <dbReference type="EMBL" id="GAO44872.1"/>
    </source>
</evidence>
<proteinExistence type="predicted"/>
<dbReference type="RefSeq" id="WP_046370868.1">
    <property type="nucleotide sequence ID" value="NZ_BBWV01000004.1"/>
</dbReference>
<dbReference type="AlphaFoldDB" id="A0A0E9N4J8"/>
<organism evidence="1 2">
    <name type="scientific">Flavihumibacter petaseus NBRC 106054</name>
    <dbReference type="NCBI Taxonomy" id="1220578"/>
    <lineage>
        <taxon>Bacteria</taxon>
        <taxon>Pseudomonadati</taxon>
        <taxon>Bacteroidota</taxon>
        <taxon>Chitinophagia</taxon>
        <taxon>Chitinophagales</taxon>
        <taxon>Chitinophagaceae</taxon>
        <taxon>Flavihumibacter</taxon>
    </lineage>
</organism>
<accession>A0A0E9N4J8</accession>
<sequence>MHYNTLKLDHETIRFGHDVLPGEIYHIWSESPYFFQVFGQQEIRVKLGDYAEDRTAGEYGPVVFPSTELDFILQGMARLLLCEPPYYD</sequence>
<dbReference type="STRING" id="1220578.FPE01S_04_01150"/>
<dbReference type="EMBL" id="BBWV01000004">
    <property type="protein sequence ID" value="GAO44872.1"/>
    <property type="molecule type" value="Genomic_DNA"/>
</dbReference>
<evidence type="ECO:0000313" key="2">
    <source>
        <dbReference type="Proteomes" id="UP000033121"/>
    </source>
</evidence>
<name>A0A0E9N4J8_9BACT</name>
<gene>
    <name evidence="1" type="ORF">FPE01S_04_01150</name>
</gene>
<dbReference type="Proteomes" id="UP000033121">
    <property type="component" value="Unassembled WGS sequence"/>
</dbReference>
<protein>
    <submittedName>
        <fullName evidence="1">Uncharacterized protein</fullName>
    </submittedName>
</protein>
<comment type="caution">
    <text evidence="1">The sequence shown here is derived from an EMBL/GenBank/DDBJ whole genome shotgun (WGS) entry which is preliminary data.</text>
</comment>
<keyword evidence="2" id="KW-1185">Reference proteome</keyword>